<keyword evidence="2" id="KW-1185">Reference proteome</keyword>
<reference evidence="1 2" key="1">
    <citation type="submission" date="2016-10" db="EMBL/GenBank/DDBJ databases">
        <authorList>
            <person name="de Groot N.N."/>
        </authorList>
    </citation>
    <scope>NUCLEOTIDE SEQUENCE [LARGE SCALE GENOMIC DNA]</scope>
    <source>
        <strain evidence="1 2">DSM 8423</strain>
    </source>
</reference>
<name>A0A1H7UBI5_9BACT</name>
<accession>A0A1H7UBI5</accession>
<dbReference type="RefSeq" id="WP_093881796.1">
    <property type="nucleotide sequence ID" value="NZ_FOBS01000001.1"/>
</dbReference>
<sequence>MATEKGQTTGSKRIKGFLIEGRIQREQPECQPGELKLAVYVFDKAGALLGTAGLNEEGLYKVAVRLSQPADVDLIVGPADMPQEIRISSAFRKSFSAREWKGEGQQYHLQYEAFLPLDIWRPWWPVRICISGHVRKVSESDGVTNICPVPFVKVEIFDVDRENCFWPPLRKWWELLLDRPVIRIPELLKEPPVLVKPFPGPDPAPELKLTPISKLAGGIGASRLGLASLGPQPEPPDIPSAAFTPSVKTISSLTEAASTALQPAFTRVGEARLMDSSIAARLDKLTLTSKIPPWLIFPFCFYSKAEVCETTTDCDGFFNCCFKWWPFHFRRGRLRFDARPDIILKVTQVIDGVPTVVYLDPYTSTRWNVNNAHIDLFLDNEEVICGNGNCYEPPDGSPVFFTRIGDDEVYKINQTSGLYNEAPLTNVAYGGSLLVYGQFGDALTTGAPARYYRLSYAIEGSSEFVPVTTTLGDTRVAKSTLFSETYTLGPKTINGVPALYEVRNFSDYYWYNPDWIGTWYSWLAEADTGKYVLRLEVFDENGAKLTTAMGVDYRDGTVTPPAVLPPMLDRCDLVITLDNKPPQVDLTIPAVINECGVIPWTPALSLTFQVQVSQENNRLRSWGLYYTKGVNPTIHYLDSGVSNNGLPGSVNKPVSGGTAAPAPGTGMLAGLDTTCAFALKLWAYAHVRDGRHFIYYREQIKAIAVEKCPPCPE</sequence>
<evidence type="ECO:0000313" key="2">
    <source>
        <dbReference type="Proteomes" id="UP000198744"/>
    </source>
</evidence>
<gene>
    <name evidence="1" type="ORF">SAMN04489760_10174</name>
</gene>
<protein>
    <submittedName>
        <fullName evidence="1">Uncharacterized protein</fullName>
    </submittedName>
</protein>
<dbReference type="AlphaFoldDB" id="A0A1H7UBI5"/>
<organism evidence="1 2">
    <name type="scientific">Syntrophus gentianae</name>
    <dbReference type="NCBI Taxonomy" id="43775"/>
    <lineage>
        <taxon>Bacteria</taxon>
        <taxon>Pseudomonadati</taxon>
        <taxon>Thermodesulfobacteriota</taxon>
        <taxon>Syntrophia</taxon>
        <taxon>Syntrophales</taxon>
        <taxon>Syntrophaceae</taxon>
        <taxon>Syntrophus</taxon>
    </lineage>
</organism>
<dbReference type="EMBL" id="FOBS01000001">
    <property type="protein sequence ID" value="SEL94104.1"/>
    <property type="molecule type" value="Genomic_DNA"/>
</dbReference>
<evidence type="ECO:0000313" key="1">
    <source>
        <dbReference type="EMBL" id="SEL94104.1"/>
    </source>
</evidence>
<dbReference type="Proteomes" id="UP000198744">
    <property type="component" value="Unassembled WGS sequence"/>
</dbReference>
<dbReference type="OrthoDB" id="8728878at2"/>
<proteinExistence type="predicted"/>